<comment type="catalytic activity">
    <reaction evidence="1">
        <text>inosine + phosphate = alpha-D-ribose 1-phosphate + hypoxanthine</text>
        <dbReference type="Rhea" id="RHEA:27646"/>
        <dbReference type="ChEBI" id="CHEBI:17368"/>
        <dbReference type="ChEBI" id="CHEBI:17596"/>
        <dbReference type="ChEBI" id="CHEBI:43474"/>
        <dbReference type="ChEBI" id="CHEBI:57720"/>
        <dbReference type="EC" id="2.4.2.1"/>
    </reaction>
    <physiologicalReaction direction="left-to-right" evidence="1">
        <dbReference type="Rhea" id="RHEA:27647"/>
    </physiologicalReaction>
</comment>
<organism evidence="11 12">
    <name type="scientific">Photobacterium damsela subsp. piscicida</name>
    <name type="common">Pasteurella piscicida</name>
    <dbReference type="NCBI Taxonomy" id="38294"/>
    <lineage>
        <taxon>Bacteria</taxon>
        <taxon>Pseudomonadati</taxon>
        <taxon>Pseudomonadota</taxon>
        <taxon>Gammaproteobacteria</taxon>
        <taxon>Vibrionales</taxon>
        <taxon>Vibrionaceae</taxon>
        <taxon>Photobacterium</taxon>
    </lineage>
</organism>
<evidence type="ECO:0000256" key="4">
    <source>
        <dbReference type="ARBA" id="ARBA00022723"/>
    </source>
</evidence>
<gene>
    <name evidence="11" type="primary">pgeF</name>
    <name evidence="11" type="ORF">IC627_02855</name>
</gene>
<evidence type="ECO:0000256" key="9">
    <source>
        <dbReference type="ARBA" id="ARBA00049893"/>
    </source>
</evidence>
<dbReference type="GO" id="GO:0016787">
    <property type="term" value="F:hydrolase activity"/>
    <property type="evidence" value="ECO:0007669"/>
    <property type="project" value="UniProtKB-KW"/>
</dbReference>
<dbReference type="EMBL" id="CP061854">
    <property type="protein sequence ID" value="QOD57791.1"/>
    <property type="molecule type" value="Genomic_DNA"/>
</dbReference>
<evidence type="ECO:0000256" key="5">
    <source>
        <dbReference type="ARBA" id="ARBA00022801"/>
    </source>
</evidence>
<dbReference type="Gene3D" id="3.60.140.10">
    <property type="entry name" value="CNF1/YfiH-like putative cysteine hydrolases"/>
    <property type="match status" value="1"/>
</dbReference>
<comment type="similarity">
    <text evidence="2 10">Belongs to the purine nucleoside phosphorylase YfiH/LACC1 family.</text>
</comment>
<evidence type="ECO:0000256" key="10">
    <source>
        <dbReference type="RuleBase" id="RU361274"/>
    </source>
</evidence>
<accession>A0A7L8A784</accession>
<evidence type="ECO:0000256" key="2">
    <source>
        <dbReference type="ARBA" id="ARBA00007353"/>
    </source>
</evidence>
<evidence type="ECO:0000256" key="1">
    <source>
        <dbReference type="ARBA" id="ARBA00000553"/>
    </source>
</evidence>
<dbReference type="GO" id="GO:0005507">
    <property type="term" value="F:copper ion binding"/>
    <property type="evidence" value="ECO:0007669"/>
    <property type="project" value="TreeGrafter"/>
</dbReference>
<dbReference type="PANTHER" id="PTHR30616">
    <property type="entry name" value="UNCHARACTERIZED PROTEIN YFIH"/>
    <property type="match status" value="1"/>
</dbReference>
<comment type="catalytic activity">
    <reaction evidence="8">
        <text>adenosine + phosphate = alpha-D-ribose 1-phosphate + adenine</text>
        <dbReference type="Rhea" id="RHEA:27642"/>
        <dbReference type="ChEBI" id="CHEBI:16335"/>
        <dbReference type="ChEBI" id="CHEBI:16708"/>
        <dbReference type="ChEBI" id="CHEBI:43474"/>
        <dbReference type="ChEBI" id="CHEBI:57720"/>
        <dbReference type="EC" id="2.4.2.1"/>
    </reaction>
    <physiologicalReaction direction="left-to-right" evidence="8">
        <dbReference type="Rhea" id="RHEA:27643"/>
    </physiologicalReaction>
</comment>
<keyword evidence="6" id="KW-0862">Zinc</keyword>
<dbReference type="InterPro" id="IPR011324">
    <property type="entry name" value="Cytotoxic_necrot_fac-like_cat"/>
</dbReference>
<evidence type="ECO:0000313" key="12">
    <source>
        <dbReference type="Proteomes" id="UP000516656"/>
    </source>
</evidence>
<dbReference type="NCBIfam" id="TIGR00726">
    <property type="entry name" value="peptidoglycan editing factor PgeF"/>
    <property type="match status" value="1"/>
</dbReference>
<dbReference type="Pfam" id="PF02578">
    <property type="entry name" value="Cu-oxidase_4"/>
    <property type="match status" value="1"/>
</dbReference>
<dbReference type="SUPFAM" id="SSF64438">
    <property type="entry name" value="CNF1/YfiH-like putative cysteine hydrolases"/>
    <property type="match status" value="1"/>
</dbReference>
<proteinExistence type="inferred from homology"/>
<evidence type="ECO:0000313" key="11">
    <source>
        <dbReference type="EMBL" id="QOD57791.1"/>
    </source>
</evidence>
<dbReference type="GO" id="GO:0017061">
    <property type="term" value="F:S-methyl-5-thioadenosine phosphorylase activity"/>
    <property type="evidence" value="ECO:0007669"/>
    <property type="project" value="UniProtKB-EC"/>
</dbReference>
<dbReference type="AlphaFoldDB" id="A0A7L8A784"/>
<keyword evidence="4" id="KW-0479">Metal-binding</keyword>
<sequence length="244" mass="26701">MMWIKPNWPAPTNVAAISTTRVGGVSLAPFDQLNLGLHVDDHPLAVEQNRQRVMQSCQLTQTPAWLNQIHSPTVLNLSQPLTETPDADGSFTRVSGLACVVMTADCLPVLLCNSEGTEVAAVHAGWRGLAGGVIDNAIAQFSSEPEQIMAWLGPAIGPQAFEVGGEVREQFMAEDPQAHLAFVANPAAEGKWFADLYQLARQRLARHGVTQVYGGEYCTYQDPQFFSYRRAARTGRQASLIWLR</sequence>
<dbReference type="InterPro" id="IPR038371">
    <property type="entry name" value="Cu_polyphenol_OxRdtase_sf"/>
</dbReference>
<dbReference type="CDD" id="cd16833">
    <property type="entry name" value="YfiH"/>
    <property type="match status" value="1"/>
</dbReference>
<keyword evidence="5" id="KW-0378">Hydrolase</keyword>
<dbReference type="PANTHER" id="PTHR30616:SF2">
    <property type="entry name" value="PURINE NUCLEOSIDE PHOSPHORYLASE LACC1"/>
    <property type="match status" value="1"/>
</dbReference>
<evidence type="ECO:0000256" key="3">
    <source>
        <dbReference type="ARBA" id="ARBA00022679"/>
    </source>
</evidence>
<evidence type="ECO:0000256" key="7">
    <source>
        <dbReference type="ARBA" id="ARBA00047989"/>
    </source>
</evidence>
<evidence type="ECO:0000256" key="6">
    <source>
        <dbReference type="ARBA" id="ARBA00022833"/>
    </source>
</evidence>
<comment type="catalytic activity">
    <reaction evidence="9">
        <text>S-methyl-5'-thioadenosine + phosphate = 5-(methylsulfanyl)-alpha-D-ribose 1-phosphate + adenine</text>
        <dbReference type="Rhea" id="RHEA:11852"/>
        <dbReference type="ChEBI" id="CHEBI:16708"/>
        <dbReference type="ChEBI" id="CHEBI:17509"/>
        <dbReference type="ChEBI" id="CHEBI:43474"/>
        <dbReference type="ChEBI" id="CHEBI:58533"/>
        <dbReference type="EC" id="2.4.2.28"/>
    </reaction>
    <physiologicalReaction direction="left-to-right" evidence="9">
        <dbReference type="Rhea" id="RHEA:11853"/>
    </physiologicalReaction>
</comment>
<comment type="catalytic activity">
    <reaction evidence="7">
        <text>adenosine + H2O + H(+) = inosine + NH4(+)</text>
        <dbReference type="Rhea" id="RHEA:24408"/>
        <dbReference type="ChEBI" id="CHEBI:15377"/>
        <dbReference type="ChEBI" id="CHEBI:15378"/>
        <dbReference type="ChEBI" id="CHEBI:16335"/>
        <dbReference type="ChEBI" id="CHEBI:17596"/>
        <dbReference type="ChEBI" id="CHEBI:28938"/>
        <dbReference type="EC" id="3.5.4.4"/>
    </reaction>
    <physiologicalReaction direction="left-to-right" evidence="7">
        <dbReference type="Rhea" id="RHEA:24409"/>
    </physiologicalReaction>
</comment>
<keyword evidence="3" id="KW-0808">Transferase</keyword>
<reference evidence="11 12" key="1">
    <citation type="submission" date="2020-09" db="EMBL/GenBank/DDBJ databases">
        <title>Complete, closed and curated genome sequences of Photobacterium damselae subsp. piscicida isolates from Australia indicate localised evolution and additional plasmid-borne pathogenicity mechanisms.</title>
        <authorList>
            <person name="Baseggio L."/>
            <person name="Silayeva O."/>
            <person name="Buller N."/>
            <person name="Landos M."/>
            <person name="Engelstaedter J."/>
            <person name="Barnes A.C."/>
        </authorList>
    </citation>
    <scope>NUCLEOTIDE SEQUENCE [LARGE SCALE GENOMIC DNA]</scope>
    <source>
        <strain evidence="11 12">AS-16-0540-1</strain>
    </source>
</reference>
<name>A0A7L8A784_PHODP</name>
<protein>
    <recommendedName>
        <fullName evidence="10">Purine nucleoside phosphorylase</fullName>
    </recommendedName>
</protein>
<dbReference type="InterPro" id="IPR003730">
    <property type="entry name" value="Cu_polyphenol_OxRdtase"/>
</dbReference>
<dbReference type="Proteomes" id="UP000516656">
    <property type="component" value="Chromosome 1"/>
</dbReference>
<evidence type="ECO:0000256" key="8">
    <source>
        <dbReference type="ARBA" id="ARBA00048968"/>
    </source>
</evidence>